<dbReference type="Gene3D" id="3.90.1720.10">
    <property type="entry name" value="endopeptidase domain like (from Nostoc punctiforme)"/>
    <property type="match status" value="1"/>
</dbReference>
<proteinExistence type="predicted"/>
<comment type="caution">
    <text evidence="1">The sequence shown here is derived from an EMBL/GenBank/DDBJ whole genome shotgun (WGS) entry which is preliminary data.</text>
</comment>
<accession>A0A508T508</accession>
<dbReference type="SUPFAM" id="SSF54001">
    <property type="entry name" value="Cysteine proteinases"/>
    <property type="match status" value="1"/>
</dbReference>
<protein>
    <submittedName>
        <fullName evidence="1">Uncharacterized protein</fullName>
    </submittedName>
</protein>
<dbReference type="OrthoDB" id="7843671at2"/>
<evidence type="ECO:0000313" key="1">
    <source>
        <dbReference type="EMBL" id="VIO70475.1"/>
    </source>
</evidence>
<gene>
    <name evidence="1" type="ORF">CI1B_31290</name>
</gene>
<dbReference type="AlphaFoldDB" id="A0A508T508"/>
<evidence type="ECO:0000313" key="2">
    <source>
        <dbReference type="Proteomes" id="UP000328092"/>
    </source>
</evidence>
<keyword evidence="2" id="KW-1185">Reference proteome</keyword>
<dbReference type="Proteomes" id="UP000328092">
    <property type="component" value="Unassembled WGS sequence"/>
</dbReference>
<dbReference type="RefSeq" id="WP_139860210.1">
    <property type="nucleotide sequence ID" value="NZ_CAADFC020000011.1"/>
</dbReference>
<dbReference type="EMBL" id="CAADFC020000011">
    <property type="protein sequence ID" value="VIO70475.1"/>
    <property type="molecule type" value="Genomic_DNA"/>
</dbReference>
<dbReference type="InterPro" id="IPR038765">
    <property type="entry name" value="Papain-like_cys_pep_sf"/>
</dbReference>
<name>A0A508T508_9BRAD</name>
<organism evidence="1 2">
    <name type="scientific">Bradyrhizobium ivorense</name>
    <dbReference type="NCBI Taxonomy" id="2511166"/>
    <lineage>
        <taxon>Bacteria</taxon>
        <taxon>Pseudomonadati</taxon>
        <taxon>Pseudomonadota</taxon>
        <taxon>Alphaproteobacteria</taxon>
        <taxon>Hyphomicrobiales</taxon>
        <taxon>Nitrobacteraceae</taxon>
        <taxon>Bradyrhizobium</taxon>
    </lineage>
</organism>
<sequence length="390" mass="43142">MIERNPRYDGLHVFKLDLNAMQPGDVILTRNAEAARAKGKMTSDLIAFVSRGNYSHALMCTVPPTLIEATGDGVTNLNAQNCFIHDLKHIRVLRYSDPAIARAAASAAMLFFAKGYSVPHAIASVLPDAPRFRPKDGGIFCSALVAAAFRTAGAPEFAAVNPMRVTPAWLQKSPHFHDVTDDLCQRILSPSNIEEMNALDGIRMPSPMAGQSALFRSYFGRLSVPIDELMAAHPTLTEHRPTNFFECLQFISALCVAASWLPDGEEEREVKRKAKVIDALALELLSEGKLQAMEDAAEARDEESIQYTLSESFKPNPDINLDDTVGMIRATRAQIISRSSILNDPKRPPGHSMVWDEWERHTRRSLAYFERRLSALTEALDRAFPAAPKA</sequence>
<reference evidence="1" key="1">
    <citation type="submission" date="2019-02" db="EMBL/GenBank/DDBJ databases">
        <authorList>
            <person name="Pothier F.J."/>
        </authorList>
    </citation>
    <scope>NUCLEOTIDE SEQUENCE</scope>
    <source>
        <strain evidence="1">CI-1B</strain>
    </source>
</reference>